<organism evidence="6 7">
    <name type="scientific">Rudanella paleaurantiibacter</name>
    <dbReference type="NCBI Taxonomy" id="2614655"/>
    <lineage>
        <taxon>Bacteria</taxon>
        <taxon>Pseudomonadati</taxon>
        <taxon>Bacteroidota</taxon>
        <taxon>Cytophagia</taxon>
        <taxon>Cytophagales</taxon>
        <taxon>Cytophagaceae</taxon>
        <taxon>Rudanella</taxon>
    </lineage>
</organism>
<evidence type="ECO:0000259" key="5">
    <source>
        <dbReference type="Pfam" id="PF03330"/>
    </source>
</evidence>
<dbReference type="PANTHER" id="PTHR34183:SF1">
    <property type="entry name" value="ENDOLYTIC PEPTIDOGLYCAN TRANSGLYCOSYLASE RLPA"/>
    <property type="match status" value="1"/>
</dbReference>
<dbReference type="GO" id="GO:0071555">
    <property type="term" value="P:cell wall organization"/>
    <property type="evidence" value="ECO:0007669"/>
    <property type="project" value="UniProtKB-KW"/>
</dbReference>
<keyword evidence="1 3" id="KW-0456">Lyase</keyword>
<protein>
    <recommendedName>
        <fullName evidence="3">Probable endolytic peptidoglycan transglycosylase RlpA</fullName>
        <ecNumber evidence="3">4.2.2.-</ecNumber>
    </recommendedName>
</protein>
<gene>
    <name evidence="3" type="primary">rlpA</name>
    <name evidence="6" type="ORF">F5984_08430</name>
</gene>
<evidence type="ECO:0000313" key="6">
    <source>
        <dbReference type="EMBL" id="KAB7732326.1"/>
    </source>
</evidence>
<comment type="similarity">
    <text evidence="3 4">Belongs to the RlpA family.</text>
</comment>
<dbReference type="InterPro" id="IPR012997">
    <property type="entry name" value="RplA"/>
</dbReference>
<dbReference type="EC" id="4.2.2.-" evidence="3"/>
<dbReference type="PANTHER" id="PTHR34183">
    <property type="entry name" value="ENDOLYTIC PEPTIDOGLYCAN TRANSGLYCOSYLASE RLPA"/>
    <property type="match status" value="1"/>
</dbReference>
<evidence type="ECO:0000256" key="3">
    <source>
        <dbReference type="HAMAP-Rule" id="MF_02071"/>
    </source>
</evidence>
<dbReference type="GO" id="GO:0000270">
    <property type="term" value="P:peptidoglycan metabolic process"/>
    <property type="evidence" value="ECO:0007669"/>
    <property type="project" value="UniProtKB-UniRule"/>
</dbReference>
<dbReference type="InterPro" id="IPR036908">
    <property type="entry name" value="RlpA-like_sf"/>
</dbReference>
<dbReference type="EMBL" id="WELI01000002">
    <property type="protein sequence ID" value="KAB7732326.1"/>
    <property type="molecule type" value="Genomic_DNA"/>
</dbReference>
<keyword evidence="2 3" id="KW-0961">Cell wall biogenesis/degradation</keyword>
<sequence length="142" mass="15381">MSLMMLFSTIKPTEAHSGFIQKGKASFYASKFNGRKTSSGERVDSKVYAAAHRTLPFNTMVEITNLANNRSVIVRINDRGPFSKGRIVDMTHAAAKALGFIQRGVTNVKLRVVGTNGVVALGPVSAEPTAQLLSITEPVNRF</sequence>
<evidence type="ECO:0000313" key="7">
    <source>
        <dbReference type="Proteomes" id="UP000488299"/>
    </source>
</evidence>
<keyword evidence="7" id="KW-1185">Reference proteome</keyword>
<dbReference type="SUPFAM" id="SSF50685">
    <property type="entry name" value="Barwin-like endoglucanases"/>
    <property type="match status" value="1"/>
</dbReference>
<dbReference type="Gene3D" id="2.40.40.10">
    <property type="entry name" value="RlpA-like domain"/>
    <property type="match status" value="1"/>
</dbReference>
<dbReference type="InterPro" id="IPR034718">
    <property type="entry name" value="RlpA"/>
</dbReference>
<comment type="caution">
    <text evidence="6">The sequence shown here is derived from an EMBL/GenBank/DDBJ whole genome shotgun (WGS) entry which is preliminary data.</text>
</comment>
<dbReference type="CDD" id="cd22268">
    <property type="entry name" value="DPBB_RlpA-like"/>
    <property type="match status" value="1"/>
</dbReference>
<dbReference type="Proteomes" id="UP000488299">
    <property type="component" value="Unassembled WGS sequence"/>
</dbReference>
<evidence type="ECO:0000256" key="4">
    <source>
        <dbReference type="RuleBase" id="RU003495"/>
    </source>
</evidence>
<dbReference type="Pfam" id="PF03330">
    <property type="entry name" value="DPBB_1"/>
    <property type="match status" value="1"/>
</dbReference>
<comment type="function">
    <text evidence="3">Lytic transglycosylase with a strong preference for naked glycan strands that lack stem peptides.</text>
</comment>
<accession>A0A7J5U3R6</accession>
<proteinExistence type="inferred from homology"/>
<dbReference type="InterPro" id="IPR009009">
    <property type="entry name" value="RlpA-like_DPBB"/>
</dbReference>
<evidence type="ECO:0000256" key="2">
    <source>
        <dbReference type="ARBA" id="ARBA00023316"/>
    </source>
</evidence>
<dbReference type="AlphaFoldDB" id="A0A7J5U3R6"/>
<name>A0A7J5U3R6_9BACT</name>
<dbReference type="NCBIfam" id="TIGR00413">
    <property type="entry name" value="rlpA"/>
    <property type="match status" value="1"/>
</dbReference>
<reference evidence="6 7" key="1">
    <citation type="submission" date="2019-10" db="EMBL/GenBank/DDBJ databases">
        <title>Rudanella paleaurantiibacter sp. nov., isolated from sludge.</title>
        <authorList>
            <person name="Xu S.Q."/>
        </authorList>
    </citation>
    <scope>NUCLEOTIDE SEQUENCE [LARGE SCALE GENOMIC DNA]</scope>
    <source>
        <strain evidence="6 7">HX-22-17</strain>
    </source>
</reference>
<dbReference type="HAMAP" id="MF_02071">
    <property type="entry name" value="RlpA"/>
    <property type="match status" value="1"/>
</dbReference>
<evidence type="ECO:0000256" key="1">
    <source>
        <dbReference type="ARBA" id="ARBA00023239"/>
    </source>
</evidence>
<dbReference type="GO" id="GO:0008932">
    <property type="term" value="F:lytic endotransglycosylase activity"/>
    <property type="evidence" value="ECO:0007669"/>
    <property type="project" value="UniProtKB-UniRule"/>
</dbReference>
<feature type="domain" description="RlpA-like protein double-psi beta-barrel" evidence="5">
    <location>
        <begin position="21"/>
        <end position="109"/>
    </location>
</feature>